<keyword evidence="2" id="KW-1133">Transmembrane helix</keyword>
<feature type="transmembrane region" description="Helical" evidence="2">
    <location>
        <begin position="166"/>
        <end position="184"/>
    </location>
</feature>
<organism evidence="4 5">
    <name type="scientific">Helobdella robusta</name>
    <name type="common">Californian leech</name>
    <dbReference type="NCBI Taxonomy" id="6412"/>
    <lineage>
        <taxon>Eukaryota</taxon>
        <taxon>Metazoa</taxon>
        <taxon>Spiralia</taxon>
        <taxon>Lophotrochozoa</taxon>
        <taxon>Annelida</taxon>
        <taxon>Clitellata</taxon>
        <taxon>Hirudinea</taxon>
        <taxon>Rhynchobdellida</taxon>
        <taxon>Glossiphoniidae</taxon>
        <taxon>Helobdella</taxon>
    </lineage>
</organism>
<feature type="transmembrane region" description="Helical" evidence="2">
    <location>
        <begin position="398"/>
        <end position="422"/>
    </location>
</feature>
<evidence type="ECO:0000256" key="1">
    <source>
        <dbReference type="SAM" id="MobiDB-lite"/>
    </source>
</evidence>
<reference evidence="4" key="3">
    <citation type="submission" date="2015-06" db="UniProtKB">
        <authorList>
            <consortium name="EnsemblMetazoa"/>
        </authorList>
    </citation>
    <scope>IDENTIFICATION</scope>
</reference>
<keyword evidence="5" id="KW-1185">Reference proteome</keyword>
<protein>
    <recommendedName>
        <fullName evidence="6">Gustatory receptor</fullName>
    </recommendedName>
</protein>
<dbReference type="EnsemblMetazoa" id="HelroT163318">
    <property type="protein sequence ID" value="HelroP163318"/>
    <property type="gene ID" value="HelroG163318"/>
</dbReference>
<accession>T1ETW7</accession>
<dbReference type="InParanoid" id="T1ETW7"/>
<dbReference type="EMBL" id="KB097495">
    <property type="protein sequence ID" value="ESN96271.1"/>
    <property type="molecule type" value="Genomic_DNA"/>
</dbReference>
<dbReference type="CTD" id="20200017"/>
<dbReference type="Proteomes" id="UP000015101">
    <property type="component" value="Unassembled WGS sequence"/>
</dbReference>
<evidence type="ECO:0000313" key="5">
    <source>
        <dbReference type="Proteomes" id="UP000015101"/>
    </source>
</evidence>
<dbReference type="RefSeq" id="XP_009025467.1">
    <property type="nucleotide sequence ID" value="XM_009027219.1"/>
</dbReference>
<evidence type="ECO:0000313" key="3">
    <source>
        <dbReference type="EMBL" id="ESN96271.1"/>
    </source>
</evidence>
<evidence type="ECO:0000313" key="4">
    <source>
        <dbReference type="EnsemblMetazoa" id="HelroP163318"/>
    </source>
</evidence>
<keyword evidence="2" id="KW-0472">Membrane</keyword>
<feature type="compositionally biased region" description="Polar residues" evidence="1">
    <location>
        <begin position="1"/>
        <end position="10"/>
    </location>
</feature>
<reference evidence="3 5" key="2">
    <citation type="journal article" date="2013" name="Nature">
        <title>Insights into bilaterian evolution from three spiralian genomes.</title>
        <authorList>
            <person name="Simakov O."/>
            <person name="Marletaz F."/>
            <person name="Cho S.J."/>
            <person name="Edsinger-Gonzales E."/>
            <person name="Havlak P."/>
            <person name="Hellsten U."/>
            <person name="Kuo D.H."/>
            <person name="Larsson T."/>
            <person name="Lv J."/>
            <person name="Arendt D."/>
            <person name="Savage R."/>
            <person name="Osoegawa K."/>
            <person name="de Jong P."/>
            <person name="Grimwood J."/>
            <person name="Chapman J.A."/>
            <person name="Shapiro H."/>
            <person name="Aerts A."/>
            <person name="Otillar R.P."/>
            <person name="Terry A.Y."/>
            <person name="Boore J.L."/>
            <person name="Grigoriev I.V."/>
            <person name="Lindberg D.R."/>
            <person name="Seaver E.C."/>
            <person name="Weisblat D.A."/>
            <person name="Putnam N.H."/>
            <person name="Rokhsar D.S."/>
        </authorList>
    </citation>
    <scope>NUCLEOTIDE SEQUENCE</scope>
</reference>
<name>T1ETW7_HELRO</name>
<dbReference type="GeneID" id="20200017"/>
<dbReference type="SMR" id="T1ETW7"/>
<dbReference type="HOGENOM" id="CLU_475918_0_0_1"/>
<feature type="transmembrane region" description="Helical" evidence="2">
    <location>
        <begin position="434"/>
        <end position="459"/>
    </location>
</feature>
<gene>
    <name evidence="4" type="primary">20200017</name>
    <name evidence="3" type="ORF">HELRODRAFT_163318</name>
</gene>
<sequence>MNMQDSANSSVKDRTHESKVDFSMVDESDHNEKRKLARHSMRIFLMGLKFFGMYFDISREEEAFNTISEIGDGTEHKNDESRVNISTIEIPCNWRKADLSLKLERSLNKPQINSAQNGVRPKKNFRKIFYPTVILIMHWVNCLRYLTLFNSKDRLNANLFLKMDIFIYSLLTACYQSAFYYACYTGRMESIITGLSKIRGDDFKFLYKASTFLAVYSMVSVLVASCCLIACMFMYVWAFQVASTPLYSWIQYENSNLNIAFKILLSIYFTYEPAVAVFAVAFTMLVSLTLRKCFQDLENDLKTSLKTIHGGSIKIKHDNIFSCFFHKLNSIAPSKAAWFNNSQDGDINTLSKKSTKLYCKSIEKVISDHDGAFAKNSIEYFRQRYQSTTKLVRNVDSFICVCNGIGIIGFLMEAIVSLYVLLLRTCDFQSYTMYVVFMVLWSAFSLSYLACIAIACVLLSNYANKVLEKLHKIDLFECSSDMVSSLLVFLVRSAAQDGMSFTILRMFAIDKKTITTPSLNCIELTSNSSQIASVFITYFLVVYQMNPGNDGKECYDPTSINNVPLVNLTIPSPKT</sequence>
<dbReference type="KEGG" id="hro:HELRODRAFT_163318"/>
<keyword evidence="2" id="KW-0812">Transmembrane</keyword>
<reference evidence="5" key="1">
    <citation type="submission" date="2012-12" db="EMBL/GenBank/DDBJ databases">
        <authorList>
            <person name="Hellsten U."/>
            <person name="Grimwood J."/>
            <person name="Chapman J.A."/>
            <person name="Shapiro H."/>
            <person name="Aerts A."/>
            <person name="Otillar R.P."/>
            <person name="Terry A.Y."/>
            <person name="Boore J.L."/>
            <person name="Simakov O."/>
            <person name="Marletaz F."/>
            <person name="Cho S.-J."/>
            <person name="Edsinger-Gonzales E."/>
            <person name="Havlak P."/>
            <person name="Kuo D.-H."/>
            <person name="Larsson T."/>
            <person name="Lv J."/>
            <person name="Arendt D."/>
            <person name="Savage R."/>
            <person name="Osoegawa K."/>
            <person name="de Jong P."/>
            <person name="Lindberg D.R."/>
            <person name="Seaver E.C."/>
            <person name="Weisblat D.A."/>
            <person name="Putnam N.H."/>
            <person name="Grigoriev I.V."/>
            <person name="Rokhsar D.S."/>
        </authorList>
    </citation>
    <scope>NUCLEOTIDE SEQUENCE</scope>
</reference>
<feature type="transmembrane region" description="Helical" evidence="2">
    <location>
        <begin position="258"/>
        <end position="282"/>
    </location>
</feature>
<feature type="compositionally biased region" description="Basic and acidic residues" evidence="1">
    <location>
        <begin position="11"/>
        <end position="20"/>
    </location>
</feature>
<feature type="transmembrane region" description="Helical" evidence="2">
    <location>
        <begin position="205"/>
        <end position="238"/>
    </location>
</feature>
<dbReference type="AlphaFoldDB" id="T1ETW7"/>
<feature type="transmembrane region" description="Helical" evidence="2">
    <location>
        <begin position="128"/>
        <end position="146"/>
    </location>
</feature>
<proteinExistence type="predicted"/>
<dbReference type="EMBL" id="AMQM01001372">
    <property type="status" value="NOT_ANNOTATED_CDS"/>
    <property type="molecule type" value="Genomic_DNA"/>
</dbReference>
<evidence type="ECO:0000256" key="2">
    <source>
        <dbReference type="SAM" id="Phobius"/>
    </source>
</evidence>
<evidence type="ECO:0008006" key="6">
    <source>
        <dbReference type="Google" id="ProtNLM"/>
    </source>
</evidence>
<feature type="region of interest" description="Disordered" evidence="1">
    <location>
        <begin position="1"/>
        <end position="31"/>
    </location>
</feature>